<dbReference type="AlphaFoldDB" id="A2Q6D9"/>
<name>A2Q6D9_MEDTR</name>
<accession>A2Q6D9</accession>
<dbReference type="EMBL" id="AC174468">
    <property type="protein sequence ID" value="ABN09159.1"/>
    <property type="molecule type" value="Genomic_DNA"/>
</dbReference>
<reference evidence="1" key="1">
    <citation type="submission" date="2006-01" db="EMBL/GenBank/DDBJ databases">
        <authorList>
            <person name="Town C.D."/>
        </authorList>
    </citation>
    <scope>NUCLEOTIDE SEQUENCE</scope>
</reference>
<organism evidence="1">
    <name type="scientific">Medicago truncatula</name>
    <name type="common">Barrel medic</name>
    <name type="synonym">Medicago tribuloides</name>
    <dbReference type="NCBI Taxonomy" id="3880"/>
    <lineage>
        <taxon>Eukaryota</taxon>
        <taxon>Viridiplantae</taxon>
        <taxon>Streptophyta</taxon>
        <taxon>Embryophyta</taxon>
        <taxon>Tracheophyta</taxon>
        <taxon>Spermatophyta</taxon>
        <taxon>Magnoliopsida</taxon>
        <taxon>eudicotyledons</taxon>
        <taxon>Gunneridae</taxon>
        <taxon>Pentapetalae</taxon>
        <taxon>rosids</taxon>
        <taxon>fabids</taxon>
        <taxon>Fabales</taxon>
        <taxon>Fabaceae</taxon>
        <taxon>Papilionoideae</taxon>
        <taxon>50 kb inversion clade</taxon>
        <taxon>NPAAA clade</taxon>
        <taxon>Hologalegina</taxon>
        <taxon>IRL clade</taxon>
        <taxon>Trifolieae</taxon>
        <taxon>Medicago</taxon>
    </lineage>
</organism>
<proteinExistence type="predicted"/>
<reference evidence="1" key="2">
    <citation type="submission" date="2007-03" db="EMBL/GenBank/DDBJ databases">
        <authorList>
            <consortium name="The International Medicago Genome Annotation Group"/>
        </authorList>
    </citation>
    <scope>NUCLEOTIDE SEQUENCE</scope>
</reference>
<protein>
    <submittedName>
        <fullName evidence="1">Uncharacterized protein</fullName>
    </submittedName>
</protein>
<evidence type="ECO:0000313" key="1">
    <source>
        <dbReference type="EMBL" id="ABN09159.1"/>
    </source>
</evidence>
<gene>
    <name evidence="1" type="ORF">MtrDRAFT_AC174468g5v1</name>
</gene>
<sequence>MSEDAQDPVELHVLYTTLKKRVRFFVNPTGKLNELKAKLDRCFIHIGSNQRTCDIIVNVSGMDLREDKEEHF</sequence>